<sequence length="377" mass="43486">MITCIAILRYRLNRWYTRNGNSWEANLESAKNLLAEDSLDENFAVATMASGLATLMFYDKLKSKCSYIILYWFLTPFLLFYNWLVLYLAFSWGCADCEKDLLQVWMILMACMYLVTFVLQFSMAALWLTELCVKCNPLCKPCILRVAAYFDEDLPHPICKWSAVYVLFRRSSNTLFQRKLRRKHRERRKLQNQKTDLEKKLRRINAKLEYEDSVSNEKKPQFDTEKFGVDETWQTTKKAFNEAIRNAKKTARENSLHVDSTAAASAFHGRAVSRSPRTPSRTRNHASNEDQKHSKMFSMSDAVKLSAAHSPSMSVVHSGRASAANRPLRNTALTDSAGLEDGEQYIDAMNRSATKIRISNQRSKEELPELEEKRVPI</sequence>
<evidence type="ECO:0000256" key="1">
    <source>
        <dbReference type="SAM" id="Coils"/>
    </source>
</evidence>
<dbReference type="AlphaFoldDB" id="A0A7S2THS4"/>
<dbReference type="EMBL" id="HBHP01005343">
    <property type="protein sequence ID" value="CAD9750625.1"/>
    <property type="molecule type" value="Transcribed_RNA"/>
</dbReference>
<keyword evidence="3" id="KW-1133">Transmembrane helix</keyword>
<feature type="transmembrane region" description="Helical" evidence="3">
    <location>
        <begin position="102"/>
        <end position="128"/>
    </location>
</feature>
<feature type="region of interest" description="Disordered" evidence="2">
    <location>
        <begin position="353"/>
        <end position="377"/>
    </location>
</feature>
<feature type="coiled-coil region" evidence="1">
    <location>
        <begin position="173"/>
        <end position="207"/>
    </location>
</feature>
<feature type="transmembrane region" description="Helical" evidence="3">
    <location>
        <begin position="70"/>
        <end position="90"/>
    </location>
</feature>
<evidence type="ECO:0000256" key="3">
    <source>
        <dbReference type="SAM" id="Phobius"/>
    </source>
</evidence>
<protein>
    <submittedName>
        <fullName evidence="4">Uncharacterized protein</fullName>
    </submittedName>
</protein>
<keyword evidence="3" id="KW-0812">Transmembrane</keyword>
<name>A0A7S2THS4_9EUKA</name>
<reference evidence="4" key="1">
    <citation type="submission" date="2021-01" db="EMBL/GenBank/DDBJ databases">
        <authorList>
            <person name="Corre E."/>
            <person name="Pelletier E."/>
            <person name="Niang G."/>
            <person name="Scheremetjew M."/>
            <person name="Finn R."/>
            <person name="Kale V."/>
            <person name="Holt S."/>
            <person name="Cochrane G."/>
            <person name="Meng A."/>
            <person name="Brown T."/>
            <person name="Cohen L."/>
        </authorList>
    </citation>
    <scope>NUCLEOTIDE SEQUENCE</scope>
    <source>
        <strain evidence="4">CCMP622</strain>
    </source>
</reference>
<gene>
    <name evidence="4" type="ORF">LSP00402_LOCUS3305</name>
</gene>
<feature type="compositionally biased region" description="Basic and acidic residues" evidence="2">
    <location>
        <begin position="362"/>
        <end position="377"/>
    </location>
</feature>
<feature type="region of interest" description="Disordered" evidence="2">
    <location>
        <begin position="262"/>
        <end position="295"/>
    </location>
</feature>
<evidence type="ECO:0000256" key="2">
    <source>
        <dbReference type="SAM" id="MobiDB-lite"/>
    </source>
</evidence>
<proteinExistence type="predicted"/>
<keyword evidence="1" id="KW-0175">Coiled coil</keyword>
<accession>A0A7S2THS4</accession>
<evidence type="ECO:0000313" key="4">
    <source>
        <dbReference type="EMBL" id="CAD9750625.1"/>
    </source>
</evidence>
<keyword evidence="3" id="KW-0472">Membrane</keyword>
<organism evidence="4">
    <name type="scientific">Lotharella oceanica</name>
    <dbReference type="NCBI Taxonomy" id="641309"/>
    <lineage>
        <taxon>Eukaryota</taxon>
        <taxon>Sar</taxon>
        <taxon>Rhizaria</taxon>
        <taxon>Cercozoa</taxon>
        <taxon>Chlorarachniophyceae</taxon>
        <taxon>Lotharella</taxon>
    </lineage>
</organism>